<evidence type="ECO:0000256" key="1">
    <source>
        <dbReference type="SAM" id="Phobius"/>
    </source>
</evidence>
<dbReference type="RefSeq" id="WP_179542826.1">
    <property type="nucleotide sequence ID" value="NZ_BAAALL010000007.1"/>
</dbReference>
<organism evidence="2 3">
    <name type="scientific">Nesterenkonia xinjiangensis</name>
    <dbReference type="NCBI Taxonomy" id="225327"/>
    <lineage>
        <taxon>Bacteria</taxon>
        <taxon>Bacillati</taxon>
        <taxon>Actinomycetota</taxon>
        <taxon>Actinomycetes</taxon>
        <taxon>Micrococcales</taxon>
        <taxon>Micrococcaceae</taxon>
        <taxon>Nesterenkonia</taxon>
    </lineage>
</organism>
<dbReference type="InterPro" id="IPR021443">
    <property type="entry name" value="DUF3093"/>
</dbReference>
<comment type="caution">
    <text evidence="2">The sequence shown here is derived from an EMBL/GenBank/DDBJ whole genome shotgun (WGS) entry which is preliminary data.</text>
</comment>
<dbReference type="EMBL" id="JACCFY010000001">
    <property type="protein sequence ID" value="NYJ79639.1"/>
    <property type="molecule type" value="Genomic_DNA"/>
</dbReference>
<keyword evidence="3" id="KW-1185">Reference proteome</keyword>
<keyword evidence="1" id="KW-0812">Transmembrane</keyword>
<gene>
    <name evidence="2" type="ORF">HNR09_003050</name>
</gene>
<protein>
    <recommendedName>
        <fullName evidence="4">DUF3093 domain-containing protein</fullName>
    </recommendedName>
</protein>
<feature type="transmembrane region" description="Helical" evidence="1">
    <location>
        <begin position="40"/>
        <end position="58"/>
    </location>
</feature>
<keyword evidence="1" id="KW-1133">Transmembrane helix</keyword>
<dbReference type="Pfam" id="PF11292">
    <property type="entry name" value="DUF3093"/>
    <property type="match status" value="1"/>
</dbReference>
<dbReference type="AlphaFoldDB" id="A0A7Z0KAC3"/>
<keyword evidence="1" id="KW-0472">Membrane</keyword>
<name>A0A7Z0KAC3_9MICC</name>
<dbReference type="Proteomes" id="UP000535437">
    <property type="component" value="Unassembled WGS sequence"/>
</dbReference>
<evidence type="ECO:0000313" key="2">
    <source>
        <dbReference type="EMBL" id="NYJ79639.1"/>
    </source>
</evidence>
<proteinExistence type="predicted"/>
<feature type="transmembrane region" description="Helical" evidence="1">
    <location>
        <begin position="12"/>
        <end position="34"/>
    </location>
</feature>
<reference evidence="2 3" key="1">
    <citation type="submission" date="2020-07" db="EMBL/GenBank/DDBJ databases">
        <title>Sequencing the genomes of 1000 actinobacteria strains.</title>
        <authorList>
            <person name="Klenk H.-P."/>
        </authorList>
    </citation>
    <scope>NUCLEOTIDE SEQUENCE [LARGE SCALE GENOMIC DNA]</scope>
    <source>
        <strain evidence="2 3">DSM 15475</strain>
    </source>
</reference>
<sequence>MTTHSPSYSEKLWPAWWIWLVAVIIGASVSLIFFPISIGLGLVVMVIGMALLLFALVITTPRLEVSDGWLTAGRARIDLEHVGMVVGHRGPAAREQLGPGFDARSYQCIRGWIDPVLTVQIIDPEDATPYWIVSTRDPEAVLAALGSTEPIRETGVSVTD</sequence>
<accession>A0A7Z0KAC3</accession>
<evidence type="ECO:0008006" key="4">
    <source>
        <dbReference type="Google" id="ProtNLM"/>
    </source>
</evidence>
<evidence type="ECO:0000313" key="3">
    <source>
        <dbReference type="Proteomes" id="UP000535437"/>
    </source>
</evidence>